<dbReference type="EC" id="5.6.1.7" evidence="6"/>
<protein>
    <recommendedName>
        <fullName evidence="6">Chaperonin GroEL</fullName>
        <ecNumber evidence="6">5.6.1.7</ecNumber>
    </recommendedName>
    <alternativeName>
        <fullName evidence="6">60 kDa chaperonin</fullName>
    </alternativeName>
    <alternativeName>
        <fullName evidence="6">Chaperonin-60</fullName>
        <shortName evidence="6">Cpn60</shortName>
    </alternativeName>
</protein>
<keyword evidence="5 6" id="KW-0413">Isomerase</keyword>
<feature type="binding site" evidence="6">
    <location>
        <begin position="86"/>
        <end position="90"/>
    </location>
    <ligand>
        <name>ATP</name>
        <dbReference type="ChEBI" id="CHEBI:30616"/>
    </ligand>
</feature>
<proteinExistence type="inferred from homology"/>
<dbReference type="Gene3D" id="3.30.260.10">
    <property type="entry name" value="TCP-1-like chaperonin intermediate domain"/>
    <property type="match status" value="1"/>
</dbReference>
<evidence type="ECO:0000256" key="8">
    <source>
        <dbReference type="RuleBase" id="RU000419"/>
    </source>
</evidence>
<dbReference type="OMA" id="TDTDKME"/>
<dbReference type="NCBIfam" id="NF009489">
    <property type="entry name" value="PRK12851.1"/>
    <property type="match status" value="1"/>
</dbReference>
<reference evidence="9" key="1">
    <citation type="journal article" date="2007" name="Vet. Microbiol.">
        <title>Extensive genetic recombination occurs in the field between different genotypes of Ehrlichia ruminantium.</title>
        <authorList>
            <person name="Allsopp M.T."/>
            <person name="Allsopp B.A."/>
        </authorList>
    </citation>
    <scope>NUCLEOTIDE SEQUENCE</scope>
    <source>
        <strain evidence="9">Ball3</strain>
    </source>
</reference>
<keyword evidence="3 6" id="KW-0067">ATP-binding</keyword>
<dbReference type="EMBL" id="BDDL01000081">
    <property type="protein sequence ID" value="GAT77519.1"/>
    <property type="molecule type" value="Genomic_DNA"/>
</dbReference>
<dbReference type="CDD" id="cd03344">
    <property type="entry name" value="GroEL"/>
    <property type="match status" value="1"/>
</dbReference>
<dbReference type="NCBIfam" id="NF000592">
    <property type="entry name" value="PRK00013.1"/>
    <property type="match status" value="1"/>
</dbReference>
<comment type="function">
    <text evidence="6 8">Together with its co-chaperonin GroES, plays an essential role in assisting protein folding. The GroEL-GroES system forms a nano-cage that allows encapsulation of the non-native substrate proteins and provides a physical environment optimized to promote and accelerate protein folding.</text>
</comment>
<dbReference type="NCBIfam" id="TIGR02348">
    <property type="entry name" value="GroEL"/>
    <property type="match status" value="1"/>
</dbReference>
<dbReference type="PANTHER" id="PTHR45633">
    <property type="entry name" value="60 KDA HEAT SHOCK PROTEIN, MITOCHONDRIAL"/>
    <property type="match status" value="1"/>
</dbReference>
<dbReference type="InterPro" id="IPR027409">
    <property type="entry name" value="GroEL-like_apical_dom_sf"/>
</dbReference>
<dbReference type="GO" id="GO:0051082">
    <property type="term" value="F:unfolded protein binding"/>
    <property type="evidence" value="ECO:0007669"/>
    <property type="project" value="UniProtKB-UniRule"/>
</dbReference>
<feature type="binding site" evidence="6">
    <location>
        <position position="499"/>
    </location>
    <ligand>
        <name>ATP</name>
        <dbReference type="ChEBI" id="CHEBI:30616"/>
    </ligand>
</feature>
<comment type="similarity">
    <text evidence="1 6 7">Belongs to the chaperonin (HSP60) family.</text>
</comment>
<accession>A1XRD9</accession>
<dbReference type="PRINTS" id="PR00298">
    <property type="entry name" value="CHAPERONIN60"/>
</dbReference>
<dbReference type="InterPro" id="IPR018370">
    <property type="entry name" value="Chaperonin_Cpn60_CS"/>
</dbReference>
<organism evidence="9">
    <name type="scientific">Ehrlichia ruminantium</name>
    <name type="common">heartwater rickettsia</name>
    <name type="synonym">Cowdria ruminantium</name>
    <dbReference type="NCBI Taxonomy" id="779"/>
    <lineage>
        <taxon>Bacteria</taxon>
        <taxon>Pseudomonadati</taxon>
        <taxon>Pseudomonadota</taxon>
        <taxon>Alphaproteobacteria</taxon>
        <taxon>Rickettsiales</taxon>
        <taxon>Anaplasmataceae</taxon>
        <taxon>Ehrlichia</taxon>
    </lineage>
</organism>
<evidence type="ECO:0000256" key="5">
    <source>
        <dbReference type="ARBA" id="ARBA00023235"/>
    </source>
</evidence>
<dbReference type="SUPFAM" id="SSF54849">
    <property type="entry name" value="GroEL-intermediate domain like"/>
    <property type="match status" value="1"/>
</dbReference>
<dbReference type="NCBIfam" id="NF009487">
    <property type="entry name" value="PRK12849.1"/>
    <property type="match status" value="1"/>
</dbReference>
<evidence type="ECO:0000256" key="4">
    <source>
        <dbReference type="ARBA" id="ARBA00023186"/>
    </source>
</evidence>
<dbReference type="AlphaFoldDB" id="A1XRD9"/>
<sequence length="551" mass="58859">MANMVVTGEQLDKSIREVVRILEDAVGCTAGPKGLTVAISKPYGAPEVTKDGYKVMKSIKPEDPLALAIANIIAQSASQCNDKVGDGTTTCSILTAKVIEEVSKVKAAGADIICVREGVLKAKEAVLEALKCMKREVLSEEEIAQVATISANGDKNIGTKIAQCVKEVGKDGVITVEESKGFKELDVEKTDGMQFDRGYLSPYFVTNSEKMLVEFENPYILLTEKKLNIIQPLLPILENIARSGRPLLIIAEDVEGEALSTLVLNKLRGGLHVAAVKAPGFGDRRKDMLGDIAILTGAKHVINDELAIKMEDLTLCDLGTAKNIRITKDTTTIIGSVDNSCAHVQSRICQIRMQIDNSTSDYDKEKLQERLAKLSGGVAVLKVGGSSEVEVKERKDRVEDALHATRAAVEEGVVPGGGAALLYTLSALDNLKSKNDDEQLGINIVKRALQAPIKRIIKNAGSENAPCVIAHLLKQNDKELIFNVDVMNFANAFTSGVIDPLKVVRIAFDFAVSLAAVFMTLNAIVVDIPSKDDNSAAGGAGMGGMGGMGGF</sequence>
<evidence type="ECO:0000256" key="2">
    <source>
        <dbReference type="ARBA" id="ARBA00022741"/>
    </source>
</evidence>
<dbReference type="GO" id="GO:0016853">
    <property type="term" value="F:isomerase activity"/>
    <property type="evidence" value="ECO:0007669"/>
    <property type="project" value="UniProtKB-KW"/>
</dbReference>
<dbReference type="PROSITE" id="PS00296">
    <property type="entry name" value="CHAPERONINS_CPN60"/>
    <property type="match status" value="1"/>
</dbReference>
<dbReference type="GO" id="GO:0140662">
    <property type="term" value="F:ATP-dependent protein folding chaperone"/>
    <property type="evidence" value="ECO:0007669"/>
    <property type="project" value="InterPro"/>
</dbReference>
<dbReference type="Pfam" id="PF00118">
    <property type="entry name" value="Cpn60_TCP1"/>
    <property type="match status" value="1"/>
</dbReference>
<comment type="subunit">
    <text evidence="6 8">Forms a cylinder of 14 subunits composed of two heptameric rings stacked back-to-back. Interacts with the co-chaperonin GroES.</text>
</comment>
<comment type="subcellular location">
    <subcellularLocation>
        <location evidence="6">Cytoplasm</location>
    </subcellularLocation>
</comment>
<dbReference type="InterPro" id="IPR027413">
    <property type="entry name" value="GROEL-like_equatorial_sf"/>
</dbReference>
<dbReference type="SUPFAM" id="SSF48592">
    <property type="entry name" value="GroEL equatorial domain-like"/>
    <property type="match status" value="1"/>
</dbReference>
<dbReference type="Gene3D" id="1.10.560.10">
    <property type="entry name" value="GroEL-like equatorial domain"/>
    <property type="match status" value="1"/>
</dbReference>
<dbReference type="GO" id="GO:0005524">
    <property type="term" value="F:ATP binding"/>
    <property type="evidence" value="ECO:0007669"/>
    <property type="project" value="UniProtKB-UniRule"/>
</dbReference>
<dbReference type="RefSeq" id="WP_011155322.1">
    <property type="nucleotide sequence ID" value="NZ_BDDL01000081.1"/>
</dbReference>
<dbReference type="HAMAP" id="MF_00600">
    <property type="entry name" value="CH60"/>
    <property type="match status" value="1"/>
</dbReference>
<dbReference type="InterPro" id="IPR002423">
    <property type="entry name" value="Cpn60/GroEL/TCP-1"/>
</dbReference>
<keyword evidence="4 6" id="KW-0143">Chaperone</keyword>
<gene>
    <name evidence="6 10" type="primary">groEL</name>
    <name evidence="6" type="synonym">groL</name>
    <name evidence="10" type="ORF">EHRUM2_07450</name>
</gene>
<evidence type="ECO:0000313" key="11">
    <source>
        <dbReference type="Proteomes" id="UP000092677"/>
    </source>
</evidence>
<dbReference type="EMBL" id="DQ647003">
    <property type="protein sequence ID" value="ABG37800.1"/>
    <property type="molecule type" value="Genomic_DNA"/>
</dbReference>
<keyword evidence="2 6" id="KW-0547">Nucleotide-binding</keyword>
<evidence type="ECO:0000313" key="9">
    <source>
        <dbReference type="EMBL" id="ABG37800.1"/>
    </source>
</evidence>
<feature type="binding site" evidence="6">
    <location>
        <position position="50"/>
    </location>
    <ligand>
        <name>ATP</name>
        <dbReference type="ChEBI" id="CHEBI:30616"/>
    </ligand>
</feature>
<dbReference type="SMR" id="A1XRD9"/>
<dbReference type="InterPro" id="IPR027410">
    <property type="entry name" value="TCP-1-like_intermed_sf"/>
</dbReference>
<reference evidence="10" key="2">
    <citation type="journal article" date="2016" name="Genome Announc.">
        <title>Draft Genome Sequences of Three Strains of Ehrlichia ruminantium, a Tick-Borne Pathogen of Ruminants, Isolated from Zimbabwe, The Gambia, and Ghana.</title>
        <authorList>
            <person name="Nakao R."/>
            <person name="Jongejan F."/>
            <person name="Sugimoto C."/>
        </authorList>
    </citation>
    <scope>NUCLEOTIDE SEQUENCE</scope>
    <source>
        <strain evidence="10">Kerr Seringe</strain>
    </source>
</reference>
<dbReference type="InterPro" id="IPR001844">
    <property type="entry name" value="Cpn60/GroEL"/>
</dbReference>
<evidence type="ECO:0000256" key="6">
    <source>
        <dbReference type="HAMAP-Rule" id="MF_00600"/>
    </source>
</evidence>
<dbReference type="Proteomes" id="UP000092677">
    <property type="component" value="Unassembled WGS sequence"/>
</dbReference>
<dbReference type="STRING" id="779.GCA_002019755_00718"/>
<evidence type="ECO:0000256" key="3">
    <source>
        <dbReference type="ARBA" id="ARBA00022840"/>
    </source>
</evidence>
<evidence type="ECO:0000256" key="7">
    <source>
        <dbReference type="RuleBase" id="RU000418"/>
    </source>
</evidence>
<evidence type="ECO:0000256" key="1">
    <source>
        <dbReference type="ARBA" id="ARBA00006607"/>
    </source>
</evidence>
<dbReference type="GO" id="GO:0005737">
    <property type="term" value="C:cytoplasm"/>
    <property type="evidence" value="ECO:0007669"/>
    <property type="project" value="UniProtKB-SubCell"/>
</dbReference>
<feature type="binding site" evidence="6">
    <location>
        <position position="417"/>
    </location>
    <ligand>
        <name>ATP</name>
        <dbReference type="ChEBI" id="CHEBI:30616"/>
    </ligand>
</feature>
<dbReference type="Gene3D" id="3.50.7.10">
    <property type="entry name" value="GroEL"/>
    <property type="match status" value="1"/>
</dbReference>
<dbReference type="SUPFAM" id="SSF52029">
    <property type="entry name" value="GroEL apical domain-like"/>
    <property type="match status" value="1"/>
</dbReference>
<feature type="binding site" evidence="6">
    <location>
        <begin position="29"/>
        <end position="32"/>
    </location>
    <ligand>
        <name>ATP</name>
        <dbReference type="ChEBI" id="CHEBI:30616"/>
    </ligand>
</feature>
<comment type="caution">
    <text evidence="6">Lacks conserved residue(s) required for the propagation of feature annotation.</text>
</comment>
<dbReference type="GeneID" id="33057703"/>
<name>A1XRD9_EHRRU</name>
<keyword evidence="6" id="KW-0963">Cytoplasm</keyword>
<dbReference type="NCBIfam" id="NF009488">
    <property type="entry name" value="PRK12850.1"/>
    <property type="match status" value="1"/>
</dbReference>
<evidence type="ECO:0000313" key="10">
    <source>
        <dbReference type="EMBL" id="GAT77519.1"/>
    </source>
</evidence>
<dbReference type="GO" id="GO:0042026">
    <property type="term" value="P:protein refolding"/>
    <property type="evidence" value="ECO:0007669"/>
    <property type="project" value="UniProtKB-UniRule"/>
</dbReference>
<reference evidence="11" key="3">
    <citation type="submission" date="2016-05" db="EMBL/GenBank/DDBJ databases">
        <title>Draft genome sequences of four strains of Ehrlichia ruminantium, a tick-borne pathogen of ruminants, isolated from Zimbabwe, The Gambia and Ghana.</title>
        <authorList>
            <person name="Nakao R."/>
            <person name="Jongejan F."/>
            <person name="Sugimoto C."/>
        </authorList>
    </citation>
    <scope>NUCLEOTIDE SEQUENCE [LARGE SCALE GENOMIC DNA]</scope>
    <source>
        <strain evidence="11">Kerr Seringe</strain>
    </source>
</reference>
<dbReference type="FunFam" id="3.50.7.10:FF:000001">
    <property type="entry name" value="60 kDa chaperonin"/>
    <property type="match status" value="1"/>
</dbReference>